<dbReference type="OrthoDB" id="9808360at2"/>
<dbReference type="GO" id="GO:0003700">
    <property type="term" value="F:DNA-binding transcription factor activity"/>
    <property type="evidence" value="ECO:0007669"/>
    <property type="project" value="TreeGrafter"/>
</dbReference>
<dbReference type="Proteomes" id="UP000030380">
    <property type="component" value="Unassembled WGS sequence"/>
</dbReference>
<name>A0A0A3ARI2_9PAST</name>
<comment type="caution">
    <text evidence="1">The sequence shown here is derived from an EMBL/GenBank/DDBJ whole genome shotgun (WGS) entry which is preliminary data.</text>
</comment>
<reference evidence="1 2" key="1">
    <citation type="submission" date="2014-11" db="EMBL/GenBank/DDBJ databases">
        <title>Draft genome sequence of Chelonobacter oris 1662T, associated with respiratory disease in Hermann's Tortoises.</title>
        <authorList>
            <person name="Kudirkiene E."/>
            <person name="Hansen M.J."/>
            <person name="Bojesen A.M."/>
        </authorList>
    </citation>
    <scope>NUCLEOTIDE SEQUENCE [LARGE SCALE GENOMIC DNA]</scope>
    <source>
        <strain evidence="1 2">1662</strain>
    </source>
</reference>
<dbReference type="RefSeq" id="WP_034614824.1">
    <property type="nucleotide sequence ID" value="NZ_JSUM01000010.1"/>
</dbReference>
<gene>
    <name evidence="1" type="ORF">OA57_05875</name>
</gene>
<dbReference type="Gene3D" id="1.10.10.10">
    <property type="entry name" value="Winged helix-like DNA-binding domain superfamily/Winged helix DNA-binding domain"/>
    <property type="match status" value="1"/>
</dbReference>
<dbReference type="SUPFAM" id="SSF46785">
    <property type="entry name" value="Winged helix' DNA-binding domain"/>
    <property type="match status" value="1"/>
</dbReference>
<organism evidence="1 2">
    <name type="scientific">Chelonobacter oris</name>
    <dbReference type="NCBI Taxonomy" id="505317"/>
    <lineage>
        <taxon>Bacteria</taxon>
        <taxon>Pseudomonadati</taxon>
        <taxon>Pseudomonadota</taxon>
        <taxon>Gammaproteobacteria</taxon>
        <taxon>Pasteurellales</taxon>
        <taxon>Pasteurellaceae</taxon>
        <taxon>Chelonobacter</taxon>
    </lineage>
</organism>
<sequence>MAISTKTSVATHILAYIAYHADSELTSEQIAASIQTNPVVVRRMMGKLKKAGLLDRKKLVKSPNDISLLAIFQAVEDEYHIFTVHSSGHPLCPVGGAIGGILSDRFGKIEQKAFVELQQYTLQDVLEQIQRHHAEPI</sequence>
<evidence type="ECO:0008006" key="3">
    <source>
        <dbReference type="Google" id="ProtNLM"/>
    </source>
</evidence>
<evidence type="ECO:0000313" key="2">
    <source>
        <dbReference type="Proteomes" id="UP000030380"/>
    </source>
</evidence>
<proteinExistence type="predicted"/>
<dbReference type="EMBL" id="JSUM01000010">
    <property type="protein sequence ID" value="KGQ70382.1"/>
    <property type="molecule type" value="Genomic_DNA"/>
</dbReference>
<dbReference type="STRING" id="505317.OA57_05875"/>
<accession>A0A0A3ARI2</accession>
<keyword evidence="2" id="KW-1185">Reference proteome</keyword>
<dbReference type="InterPro" id="IPR036390">
    <property type="entry name" value="WH_DNA-bd_sf"/>
</dbReference>
<dbReference type="Pfam" id="PF02082">
    <property type="entry name" value="Rrf2"/>
    <property type="match status" value="1"/>
</dbReference>
<protein>
    <recommendedName>
        <fullName evidence="3">Rrf2 family transcriptional regulator</fullName>
    </recommendedName>
</protein>
<dbReference type="InterPro" id="IPR000944">
    <property type="entry name" value="Tscrpt_reg_Rrf2"/>
</dbReference>
<dbReference type="PANTHER" id="PTHR33221:SF15">
    <property type="entry name" value="HTH-TYPE TRANSCRIPTIONAL REGULATOR YWGB-RELATED"/>
    <property type="match status" value="1"/>
</dbReference>
<dbReference type="GO" id="GO:0005829">
    <property type="term" value="C:cytosol"/>
    <property type="evidence" value="ECO:0007669"/>
    <property type="project" value="TreeGrafter"/>
</dbReference>
<dbReference type="PANTHER" id="PTHR33221">
    <property type="entry name" value="WINGED HELIX-TURN-HELIX TRANSCRIPTIONAL REGULATOR, RRF2 FAMILY"/>
    <property type="match status" value="1"/>
</dbReference>
<evidence type="ECO:0000313" key="1">
    <source>
        <dbReference type="EMBL" id="KGQ70382.1"/>
    </source>
</evidence>
<dbReference type="AlphaFoldDB" id="A0A0A3ARI2"/>
<dbReference type="InterPro" id="IPR036388">
    <property type="entry name" value="WH-like_DNA-bd_sf"/>
</dbReference>